<comment type="caution">
    <text evidence="3">The sequence shown here is derived from an EMBL/GenBank/DDBJ whole genome shotgun (WGS) entry which is preliminary data.</text>
</comment>
<reference evidence="4" key="1">
    <citation type="journal article" date="2019" name="Int. J. Syst. Evol. Microbiol.">
        <title>The Global Catalogue of Microorganisms (GCM) 10K type strain sequencing project: providing services to taxonomists for standard genome sequencing and annotation.</title>
        <authorList>
            <consortium name="The Broad Institute Genomics Platform"/>
            <consortium name="The Broad Institute Genome Sequencing Center for Infectious Disease"/>
            <person name="Wu L."/>
            <person name="Ma J."/>
        </authorList>
    </citation>
    <scope>NUCLEOTIDE SEQUENCE [LARGE SCALE GENOMIC DNA]</scope>
    <source>
        <strain evidence="4">DT43</strain>
    </source>
</reference>
<accession>A0ABV8YLB7</accession>
<name>A0ABV8YLB7_9ACTN</name>
<keyword evidence="4" id="KW-1185">Reference proteome</keyword>
<dbReference type="RefSeq" id="WP_386342493.1">
    <property type="nucleotide sequence ID" value="NZ_JBHSFG010000028.1"/>
</dbReference>
<dbReference type="EMBL" id="JBHSFG010000028">
    <property type="protein sequence ID" value="MFC4466084.1"/>
    <property type="molecule type" value="Genomic_DNA"/>
</dbReference>
<dbReference type="Proteomes" id="UP001596012">
    <property type="component" value="Unassembled WGS sequence"/>
</dbReference>
<evidence type="ECO:0000256" key="1">
    <source>
        <dbReference type="SAM" id="MobiDB-lite"/>
    </source>
</evidence>
<dbReference type="SUPFAM" id="SSF89372">
    <property type="entry name" value="Fucose-specific lectin"/>
    <property type="match status" value="1"/>
</dbReference>
<organism evidence="3 4">
    <name type="scientific">Streptomyces xiangluensis</name>
    <dbReference type="NCBI Taxonomy" id="2665720"/>
    <lineage>
        <taxon>Bacteria</taxon>
        <taxon>Bacillati</taxon>
        <taxon>Actinomycetota</taxon>
        <taxon>Actinomycetes</taxon>
        <taxon>Kitasatosporales</taxon>
        <taxon>Streptomycetaceae</taxon>
        <taxon>Streptomyces</taxon>
    </lineage>
</organism>
<evidence type="ECO:0000313" key="4">
    <source>
        <dbReference type="Proteomes" id="UP001596012"/>
    </source>
</evidence>
<feature type="compositionally biased region" description="Low complexity" evidence="1">
    <location>
        <begin position="151"/>
        <end position="164"/>
    </location>
</feature>
<sequence>MRTPAQGSASRGIRVATVFAACALALTPWAAQAQTETKAQAETPWKVALPLSEAASSDFMDVDARSRTDAWAVGRKTDDSFSVAPLAKHWDGRRWSDVRLAATGGRPAQLEDVAASGPDDVWAAGTYTDVEIPSASSARLPDRIADRLPDSPAGRSRGGAARPATASPIVLQHWDGTRWKRVQRPAPAEGWIRFVAELTSVGRDSVWLTTVDWNPVTGAYTGQLEHWDGRTWRRTALPPAPDGSPVQPWDITGTGPDDVWVTAEADADGTTRPLLYHFDGRRWTVKTIPVPDEYDAGWVANHVVTTKRGTVHVFGKTNDPGVPGGLLATRWDGRTWQPLPAPDLEEVNASGTDGSGAVWVAGWPVGGSHAVLSRWDGASWTEEGLPEEISTTVGSSLLGIDGVPGTRTVLAAGNVACESTTGACGLVVSRETR</sequence>
<evidence type="ECO:0000256" key="2">
    <source>
        <dbReference type="SAM" id="SignalP"/>
    </source>
</evidence>
<feature type="region of interest" description="Disordered" evidence="1">
    <location>
        <begin position="144"/>
        <end position="164"/>
    </location>
</feature>
<proteinExistence type="predicted"/>
<evidence type="ECO:0000313" key="3">
    <source>
        <dbReference type="EMBL" id="MFC4466084.1"/>
    </source>
</evidence>
<keyword evidence="2" id="KW-0732">Signal</keyword>
<feature type="signal peptide" evidence="2">
    <location>
        <begin position="1"/>
        <end position="33"/>
    </location>
</feature>
<feature type="chain" id="PRO_5045652839" evidence="2">
    <location>
        <begin position="34"/>
        <end position="433"/>
    </location>
</feature>
<protein>
    <submittedName>
        <fullName evidence="3">Uncharacterized protein</fullName>
    </submittedName>
</protein>
<gene>
    <name evidence="3" type="ORF">ACFPH6_16375</name>
</gene>